<dbReference type="PROSITE" id="PS00868">
    <property type="entry name" value="CYS_MET_METAB_PP"/>
    <property type="match status" value="1"/>
</dbReference>
<dbReference type="GO" id="GO:0019346">
    <property type="term" value="P:transsulfuration"/>
    <property type="evidence" value="ECO:0007669"/>
    <property type="project" value="InterPro"/>
</dbReference>
<dbReference type="Proteomes" id="UP000321814">
    <property type="component" value="Unassembled WGS sequence"/>
</dbReference>
<dbReference type="GO" id="GO:0009086">
    <property type="term" value="P:methionine biosynthetic process"/>
    <property type="evidence" value="ECO:0007669"/>
    <property type="project" value="UniProtKB-ARBA"/>
</dbReference>
<name>A0A5C8LY22_9GAMM</name>
<evidence type="ECO:0000256" key="4">
    <source>
        <dbReference type="RuleBase" id="RU362118"/>
    </source>
</evidence>
<comment type="cofactor">
    <cofactor evidence="1 4">
        <name>pyridoxal 5'-phosphate</name>
        <dbReference type="ChEBI" id="CHEBI:597326"/>
    </cofactor>
</comment>
<dbReference type="GO" id="GO:0016740">
    <property type="term" value="F:transferase activity"/>
    <property type="evidence" value="ECO:0007669"/>
    <property type="project" value="UniProtKB-KW"/>
</dbReference>
<gene>
    <name evidence="5" type="ORF">FU839_08105</name>
</gene>
<dbReference type="InterPro" id="IPR015421">
    <property type="entry name" value="PyrdxlP-dep_Trfase_major"/>
</dbReference>
<keyword evidence="5" id="KW-0808">Transferase</keyword>
<feature type="modified residue" description="N6-(pyridoxal phosphate)lysine" evidence="3">
    <location>
        <position position="202"/>
    </location>
</feature>
<dbReference type="PANTHER" id="PTHR11808:SF85">
    <property type="entry name" value="CYSTATHIONINE GAMMA-LYASE-RELATED"/>
    <property type="match status" value="1"/>
</dbReference>
<dbReference type="CDD" id="cd00614">
    <property type="entry name" value="CGS_like"/>
    <property type="match status" value="1"/>
</dbReference>
<dbReference type="FunFam" id="3.90.1150.10:FF:000033">
    <property type="entry name" value="Cystathionine gamma-synthase"/>
    <property type="match status" value="1"/>
</dbReference>
<dbReference type="Gene3D" id="3.90.1150.10">
    <property type="entry name" value="Aspartate Aminotransferase, domain 1"/>
    <property type="match status" value="1"/>
</dbReference>
<dbReference type="PIRSF" id="PIRSF001434">
    <property type="entry name" value="CGS"/>
    <property type="match status" value="1"/>
</dbReference>
<sequence length="387" mass="41134">MKFRTLSIHAGQQPDPSTGALATPVYFTSTFSYGTAEEGQARFSGQNPGYIYSRFANPTTSALEQKLAALEGADEALVVASGMAAVSAIMYALTNAGDEVAFIDPVYGGTDAFLRNTLTRAGVTLSRYSSDKDFAERVKPNTKVVLFEPITNPTLKVIDSRIVVEAARKVGALVICDNTFLTPYLFRPLEIGADIVMHSGTKYLSGHGDIIAGIVAGRSELMQKIRTVALKHIGSPIGPQEAYLLQRGVKTLTLRMDAHIENARKVADFLAAHPKVAKVYYPGHASHPGHQAVADTATGFGGMVAVDIEGGFAKAAVFLNQLQLFAQAVSLGDVESLACHPASTTHAAMTAEDRQRAGVTENLVRLSIGVEDADDLIADLAQALAKL</sequence>
<dbReference type="GO" id="GO:0005737">
    <property type="term" value="C:cytoplasm"/>
    <property type="evidence" value="ECO:0007669"/>
    <property type="project" value="TreeGrafter"/>
</dbReference>
<evidence type="ECO:0000256" key="1">
    <source>
        <dbReference type="ARBA" id="ARBA00001933"/>
    </source>
</evidence>
<dbReference type="Pfam" id="PF01053">
    <property type="entry name" value="Cys_Met_Meta_PP"/>
    <property type="match status" value="1"/>
</dbReference>
<reference evidence="5 6" key="1">
    <citation type="submission" date="2019-08" db="EMBL/GenBank/DDBJ databases">
        <title>Draft genome analysis of Rheinheimera tangshanensis isolated from the roots of fresh rice plants (Oryza sativa).</title>
        <authorList>
            <person name="Yu Q."/>
            <person name="Qi Y."/>
            <person name="Zhang H."/>
            <person name="Pu J."/>
        </authorList>
    </citation>
    <scope>NUCLEOTIDE SEQUENCE [LARGE SCALE GENOMIC DNA]</scope>
    <source>
        <strain evidence="5 6">JA3-B52</strain>
    </source>
</reference>
<comment type="caution">
    <text evidence="5">The sequence shown here is derived from an EMBL/GenBank/DDBJ whole genome shotgun (WGS) entry which is preliminary data.</text>
</comment>
<accession>A0A5C8LY22</accession>
<proteinExistence type="inferred from homology"/>
<dbReference type="OrthoDB" id="9805807at2"/>
<protein>
    <submittedName>
        <fullName evidence="5">PLP-dependent transferase</fullName>
    </submittedName>
</protein>
<keyword evidence="6" id="KW-1185">Reference proteome</keyword>
<dbReference type="FunFam" id="3.40.640.10:FF:000046">
    <property type="entry name" value="Cystathionine gamma-lyase"/>
    <property type="match status" value="1"/>
</dbReference>
<comment type="similarity">
    <text evidence="4">Belongs to the trans-sulfuration enzymes family.</text>
</comment>
<dbReference type="RefSeq" id="WP_053424264.1">
    <property type="nucleotide sequence ID" value="NZ_BAAAGC010000007.1"/>
</dbReference>
<organism evidence="5 6">
    <name type="scientific">Rheinheimera tangshanensis</name>
    <dbReference type="NCBI Taxonomy" id="400153"/>
    <lineage>
        <taxon>Bacteria</taxon>
        <taxon>Pseudomonadati</taxon>
        <taxon>Pseudomonadota</taxon>
        <taxon>Gammaproteobacteria</taxon>
        <taxon>Chromatiales</taxon>
        <taxon>Chromatiaceae</taxon>
        <taxon>Rheinheimera</taxon>
    </lineage>
</organism>
<dbReference type="AlphaFoldDB" id="A0A5C8LY22"/>
<keyword evidence="2 3" id="KW-0663">Pyridoxal phosphate</keyword>
<evidence type="ECO:0000313" key="5">
    <source>
        <dbReference type="EMBL" id="TXK81075.1"/>
    </source>
</evidence>
<dbReference type="InterPro" id="IPR000277">
    <property type="entry name" value="Cys/Met-Metab_PyrdxlP-dep_enz"/>
</dbReference>
<dbReference type="GO" id="GO:0004123">
    <property type="term" value="F:cystathionine gamma-lyase activity"/>
    <property type="evidence" value="ECO:0007669"/>
    <property type="project" value="TreeGrafter"/>
</dbReference>
<dbReference type="InterPro" id="IPR015422">
    <property type="entry name" value="PyrdxlP-dep_Trfase_small"/>
</dbReference>
<dbReference type="InterPro" id="IPR054542">
    <property type="entry name" value="Cys_met_metab_PP"/>
</dbReference>
<evidence type="ECO:0000256" key="2">
    <source>
        <dbReference type="ARBA" id="ARBA00022898"/>
    </source>
</evidence>
<dbReference type="GO" id="GO:0019343">
    <property type="term" value="P:cysteine biosynthetic process via cystathionine"/>
    <property type="evidence" value="ECO:0007669"/>
    <property type="project" value="TreeGrafter"/>
</dbReference>
<evidence type="ECO:0000256" key="3">
    <source>
        <dbReference type="PIRSR" id="PIRSR001434-2"/>
    </source>
</evidence>
<dbReference type="PANTHER" id="PTHR11808">
    <property type="entry name" value="TRANS-SULFURATION ENZYME FAMILY MEMBER"/>
    <property type="match status" value="1"/>
</dbReference>
<evidence type="ECO:0000313" key="6">
    <source>
        <dbReference type="Proteomes" id="UP000321814"/>
    </source>
</evidence>
<dbReference type="EMBL" id="VRLR01000004">
    <property type="protein sequence ID" value="TXK81075.1"/>
    <property type="molecule type" value="Genomic_DNA"/>
</dbReference>
<dbReference type="SUPFAM" id="SSF53383">
    <property type="entry name" value="PLP-dependent transferases"/>
    <property type="match status" value="1"/>
</dbReference>
<dbReference type="GO" id="GO:0030170">
    <property type="term" value="F:pyridoxal phosphate binding"/>
    <property type="evidence" value="ECO:0007669"/>
    <property type="project" value="InterPro"/>
</dbReference>
<dbReference type="Gene3D" id="3.40.640.10">
    <property type="entry name" value="Type I PLP-dependent aspartate aminotransferase-like (Major domain)"/>
    <property type="match status" value="1"/>
</dbReference>
<dbReference type="InterPro" id="IPR015424">
    <property type="entry name" value="PyrdxlP-dep_Trfase"/>
</dbReference>